<organism evidence="1 2">
    <name type="scientific">Chlorella ohadii</name>
    <dbReference type="NCBI Taxonomy" id="2649997"/>
    <lineage>
        <taxon>Eukaryota</taxon>
        <taxon>Viridiplantae</taxon>
        <taxon>Chlorophyta</taxon>
        <taxon>core chlorophytes</taxon>
        <taxon>Trebouxiophyceae</taxon>
        <taxon>Chlorellales</taxon>
        <taxon>Chlorellaceae</taxon>
        <taxon>Chlorella clade</taxon>
        <taxon>Chlorella</taxon>
    </lineage>
</organism>
<dbReference type="EMBL" id="JADXDR010000043">
    <property type="protein sequence ID" value="KAI7843042.1"/>
    <property type="molecule type" value="Genomic_DNA"/>
</dbReference>
<name>A0AAD5DSU2_9CHLO</name>
<reference evidence="1" key="1">
    <citation type="submission" date="2020-11" db="EMBL/GenBank/DDBJ databases">
        <title>Chlorella ohadii genome sequencing and assembly.</title>
        <authorList>
            <person name="Murik O."/>
            <person name="Treves H."/>
            <person name="Kedem I."/>
            <person name="Shotland Y."/>
            <person name="Kaplan A."/>
        </authorList>
    </citation>
    <scope>NUCLEOTIDE SEQUENCE</scope>
    <source>
        <strain evidence="1">1</strain>
    </source>
</reference>
<sequence>MPVVSPARCLPGPSRLLQGDVQGPHSVEQFQKWMTFLSSSKNNDDHKLAYEQFRDVSVWRRGMDCRVPLTLLLDAAARK</sequence>
<proteinExistence type="predicted"/>
<comment type="caution">
    <text evidence="1">The sequence shown here is derived from an EMBL/GenBank/DDBJ whole genome shotgun (WGS) entry which is preliminary data.</text>
</comment>
<accession>A0AAD5DSU2</accession>
<protein>
    <submittedName>
        <fullName evidence="1">Uncharacterized protein</fullName>
    </submittedName>
</protein>
<dbReference type="Proteomes" id="UP001205105">
    <property type="component" value="Unassembled WGS sequence"/>
</dbReference>
<evidence type="ECO:0000313" key="2">
    <source>
        <dbReference type="Proteomes" id="UP001205105"/>
    </source>
</evidence>
<evidence type="ECO:0000313" key="1">
    <source>
        <dbReference type="EMBL" id="KAI7843042.1"/>
    </source>
</evidence>
<dbReference type="AlphaFoldDB" id="A0AAD5DSU2"/>
<gene>
    <name evidence="1" type="ORF">COHA_003216</name>
</gene>
<keyword evidence="2" id="KW-1185">Reference proteome</keyword>